<dbReference type="UniPathway" id="UPA00035">
    <property type="reaction ID" value="UER00042"/>
</dbReference>
<comment type="catalytic activity">
    <reaction evidence="1 9">
        <text>N-(5-phospho-beta-D-ribosyl)anthranilate = 1-(2-carboxyphenylamino)-1-deoxy-D-ribulose 5-phosphate</text>
        <dbReference type="Rhea" id="RHEA:21540"/>
        <dbReference type="ChEBI" id="CHEBI:18277"/>
        <dbReference type="ChEBI" id="CHEBI:58613"/>
        <dbReference type="EC" id="5.3.1.24"/>
    </reaction>
</comment>
<dbReference type="AlphaFoldDB" id="A0A518BV57"/>
<organism evidence="11 12">
    <name type="scientific">Mucisphaera calidilacus</name>
    <dbReference type="NCBI Taxonomy" id="2527982"/>
    <lineage>
        <taxon>Bacteria</taxon>
        <taxon>Pseudomonadati</taxon>
        <taxon>Planctomycetota</taxon>
        <taxon>Phycisphaerae</taxon>
        <taxon>Phycisphaerales</taxon>
        <taxon>Phycisphaeraceae</taxon>
        <taxon>Mucisphaera</taxon>
    </lineage>
</organism>
<dbReference type="InterPro" id="IPR013785">
    <property type="entry name" value="Aldolase_TIM"/>
</dbReference>
<accession>A0A518BV57</accession>
<evidence type="ECO:0000256" key="4">
    <source>
        <dbReference type="ARBA" id="ARBA00022272"/>
    </source>
</evidence>
<evidence type="ECO:0000256" key="8">
    <source>
        <dbReference type="ARBA" id="ARBA00023235"/>
    </source>
</evidence>
<name>A0A518BV57_9BACT</name>
<comment type="similarity">
    <text evidence="9">Belongs to the TrpF family.</text>
</comment>
<evidence type="ECO:0000256" key="7">
    <source>
        <dbReference type="ARBA" id="ARBA00023141"/>
    </source>
</evidence>
<dbReference type="InterPro" id="IPR044643">
    <property type="entry name" value="TrpF_fam"/>
</dbReference>
<dbReference type="Pfam" id="PF00697">
    <property type="entry name" value="PRAI"/>
    <property type="match status" value="1"/>
</dbReference>
<dbReference type="GO" id="GO:0004640">
    <property type="term" value="F:phosphoribosylanthranilate isomerase activity"/>
    <property type="evidence" value="ECO:0007669"/>
    <property type="project" value="UniProtKB-UniRule"/>
</dbReference>
<reference evidence="11 12" key="1">
    <citation type="submission" date="2019-02" db="EMBL/GenBank/DDBJ databases">
        <title>Deep-cultivation of Planctomycetes and their phenomic and genomic characterization uncovers novel biology.</title>
        <authorList>
            <person name="Wiegand S."/>
            <person name="Jogler M."/>
            <person name="Boedeker C."/>
            <person name="Pinto D."/>
            <person name="Vollmers J."/>
            <person name="Rivas-Marin E."/>
            <person name="Kohn T."/>
            <person name="Peeters S.H."/>
            <person name="Heuer A."/>
            <person name="Rast P."/>
            <person name="Oberbeckmann S."/>
            <person name="Bunk B."/>
            <person name="Jeske O."/>
            <person name="Meyerdierks A."/>
            <person name="Storesund J.E."/>
            <person name="Kallscheuer N."/>
            <person name="Luecker S."/>
            <person name="Lage O.M."/>
            <person name="Pohl T."/>
            <person name="Merkel B.J."/>
            <person name="Hornburger P."/>
            <person name="Mueller R.-W."/>
            <person name="Bruemmer F."/>
            <person name="Labrenz M."/>
            <person name="Spormann A.M."/>
            <person name="Op den Camp H."/>
            <person name="Overmann J."/>
            <person name="Amann R."/>
            <person name="Jetten M.S.M."/>
            <person name="Mascher T."/>
            <person name="Medema M.H."/>
            <person name="Devos D.P."/>
            <person name="Kaster A.-K."/>
            <person name="Ovreas L."/>
            <person name="Rohde M."/>
            <person name="Galperin M.Y."/>
            <person name="Jogler C."/>
        </authorList>
    </citation>
    <scope>NUCLEOTIDE SEQUENCE [LARGE SCALE GENOMIC DNA]</scope>
    <source>
        <strain evidence="11 12">Pan265</strain>
    </source>
</reference>
<dbReference type="InterPro" id="IPR011060">
    <property type="entry name" value="RibuloseP-bd_barrel"/>
</dbReference>
<dbReference type="KEGG" id="mcad:Pan265_07060"/>
<keyword evidence="8 9" id="KW-0413">Isomerase</keyword>
<dbReference type="PANTHER" id="PTHR42894:SF1">
    <property type="entry name" value="N-(5'-PHOSPHORIBOSYL)ANTHRANILATE ISOMERASE"/>
    <property type="match status" value="1"/>
</dbReference>
<evidence type="ECO:0000256" key="3">
    <source>
        <dbReference type="ARBA" id="ARBA00012572"/>
    </source>
</evidence>
<evidence type="ECO:0000259" key="10">
    <source>
        <dbReference type="Pfam" id="PF00697"/>
    </source>
</evidence>
<dbReference type="HAMAP" id="MF_00135">
    <property type="entry name" value="PRAI"/>
    <property type="match status" value="1"/>
</dbReference>
<dbReference type="Proteomes" id="UP000320386">
    <property type="component" value="Chromosome"/>
</dbReference>
<dbReference type="InterPro" id="IPR001240">
    <property type="entry name" value="PRAI_dom"/>
</dbReference>
<gene>
    <name evidence="11" type="primary">trpF_1</name>
    <name evidence="9" type="synonym">trpF</name>
    <name evidence="11" type="ORF">Pan265_07060</name>
</gene>
<evidence type="ECO:0000313" key="11">
    <source>
        <dbReference type="EMBL" id="QDU70865.1"/>
    </source>
</evidence>
<dbReference type="EMBL" id="CP036280">
    <property type="protein sequence ID" value="QDU70865.1"/>
    <property type="molecule type" value="Genomic_DNA"/>
</dbReference>
<evidence type="ECO:0000313" key="12">
    <source>
        <dbReference type="Proteomes" id="UP000320386"/>
    </source>
</evidence>
<dbReference type="PANTHER" id="PTHR42894">
    <property type="entry name" value="N-(5'-PHOSPHORIBOSYL)ANTHRANILATE ISOMERASE"/>
    <property type="match status" value="1"/>
</dbReference>
<dbReference type="EC" id="5.3.1.24" evidence="3 9"/>
<proteinExistence type="inferred from homology"/>
<evidence type="ECO:0000256" key="2">
    <source>
        <dbReference type="ARBA" id="ARBA00004664"/>
    </source>
</evidence>
<evidence type="ECO:0000256" key="1">
    <source>
        <dbReference type="ARBA" id="ARBA00001164"/>
    </source>
</evidence>
<keyword evidence="5 9" id="KW-0028">Amino-acid biosynthesis</keyword>
<dbReference type="Gene3D" id="3.20.20.70">
    <property type="entry name" value="Aldolase class I"/>
    <property type="match status" value="1"/>
</dbReference>
<comment type="pathway">
    <text evidence="2 9">Amino-acid biosynthesis; L-tryptophan biosynthesis; L-tryptophan from chorismate: step 3/5.</text>
</comment>
<dbReference type="GO" id="GO:0000162">
    <property type="term" value="P:L-tryptophan biosynthetic process"/>
    <property type="evidence" value="ECO:0007669"/>
    <property type="project" value="UniProtKB-UniRule"/>
</dbReference>
<keyword evidence="6 9" id="KW-0822">Tryptophan biosynthesis</keyword>
<dbReference type="CDD" id="cd00405">
    <property type="entry name" value="PRAI"/>
    <property type="match status" value="1"/>
</dbReference>
<dbReference type="SUPFAM" id="SSF51366">
    <property type="entry name" value="Ribulose-phoshate binding barrel"/>
    <property type="match status" value="1"/>
</dbReference>
<evidence type="ECO:0000256" key="9">
    <source>
        <dbReference type="HAMAP-Rule" id="MF_00135"/>
    </source>
</evidence>
<feature type="domain" description="N-(5'phosphoribosyl) anthranilate isomerase (PRAI)" evidence="10">
    <location>
        <begin position="36"/>
        <end position="181"/>
    </location>
</feature>
<keyword evidence="12" id="KW-1185">Reference proteome</keyword>
<sequence>MPSGPGTIDDHTIARVARAVPPGISRFLLTSETRPDAVVDHARRTHVDTVQLVDDQVTPDVYAALRQHCPALRIVQVIHVIDDDSLDKAISLADHVDALLLDSGNPTAAVPELGGTGRRHDWSVSRSIVRASPVPVFLAGGIRPDNVAEAIRTVQPFGIDLCTRVRTDGRLHESKLKALIDNMNKTC</sequence>
<keyword evidence="7 9" id="KW-0057">Aromatic amino acid biosynthesis</keyword>
<evidence type="ECO:0000256" key="5">
    <source>
        <dbReference type="ARBA" id="ARBA00022605"/>
    </source>
</evidence>
<protein>
    <recommendedName>
        <fullName evidence="4 9">N-(5'-phosphoribosyl)anthranilate isomerase</fullName>
        <shortName evidence="9">PRAI</shortName>
        <ecNumber evidence="3 9">5.3.1.24</ecNumber>
    </recommendedName>
</protein>
<evidence type="ECO:0000256" key="6">
    <source>
        <dbReference type="ARBA" id="ARBA00022822"/>
    </source>
</evidence>